<organism evidence="1 2">
    <name type="scientific">Sphingomonas xanthus</name>
    <dbReference type="NCBI Taxonomy" id="2594473"/>
    <lineage>
        <taxon>Bacteria</taxon>
        <taxon>Pseudomonadati</taxon>
        <taxon>Pseudomonadota</taxon>
        <taxon>Alphaproteobacteria</taxon>
        <taxon>Sphingomonadales</taxon>
        <taxon>Sphingomonadaceae</taxon>
        <taxon>Sphingomonas</taxon>
    </lineage>
</organism>
<dbReference type="Gene3D" id="1.20.910.10">
    <property type="entry name" value="Heme oxygenase-like"/>
    <property type="match status" value="1"/>
</dbReference>
<evidence type="ECO:0000313" key="1">
    <source>
        <dbReference type="EMBL" id="QDP18933.1"/>
    </source>
</evidence>
<dbReference type="Proteomes" id="UP000321857">
    <property type="component" value="Chromosome"/>
</dbReference>
<dbReference type="Pfam" id="PF01126">
    <property type="entry name" value="Heme_oxygenase"/>
    <property type="match status" value="1"/>
</dbReference>
<dbReference type="GO" id="GO:0004392">
    <property type="term" value="F:heme oxygenase (decyclizing) activity"/>
    <property type="evidence" value="ECO:0007669"/>
    <property type="project" value="InterPro"/>
</dbReference>
<dbReference type="CDD" id="cd19166">
    <property type="entry name" value="HemeO-bac"/>
    <property type="match status" value="1"/>
</dbReference>
<dbReference type="RefSeq" id="WP_147493392.1">
    <property type="nucleotide sequence ID" value="NZ_CP041659.1"/>
</dbReference>
<dbReference type="InterPro" id="IPR016084">
    <property type="entry name" value="Haem_Oase-like_multi-hlx"/>
</dbReference>
<reference evidence="1 2" key="1">
    <citation type="submission" date="2019-07" db="EMBL/GenBank/DDBJ databases">
        <title>Sphingomonas AE3 Genome sequencing and assembly.</title>
        <authorList>
            <person name="Kim H."/>
        </authorList>
    </citation>
    <scope>NUCLEOTIDE SEQUENCE [LARGE SCALE GENOMIC DNA]</scope>
    <source>
        <strain evidence="1 2">AE3</strain>
    </source>
</reference>
<dbReference type="AlphaFoldDB" id="A0A516IPT8"/>
<sequence>MSAHAELREATREAHDAIDAAFSALNLGERDDYAAFLTAHAMAFLPVEQALADSGADELFPGWLGARRADLLLADLDALGIAVPPPEQAPTYADRAALLGGLYVIEGSRLGGKLLRREVGEGLSAGFLNAETPPGHWRAFLAILDRLIYSGSEQRGATDAAIHTFQFFGRAAGRVIER</sequence>
<dbReference type="SUPFAM" id="SSF48613">
    <property type="entry name" value="Heme oxygenase-like"/>
    <property type="match status" value="1"/>
</dbReference>
<dbReference type="EMBL" id="CP041659">
    <property type="protein sequence ID" value="QDP18933.1"/>
    <property type="molecule type" value="Genomic_DNA"/>
</dbReference>
<keyword evidence="2" id="KW-1185">Reference proteome</keyword>
<evidence type="ECO:0000313" key="2">
    <source>
        <dbReference type="Proteomes" id="UP000321857"/>
    </source>
</evidence>
<proteinExistence type="predicted"/>
<protein>
    <submittedName>
        <fullName evidence="1">Biliverdin-producing heme oxygenase</fullName>
    </submittedName>
</protein>
<accession>A0A516IPT8</accession>
<name>A0A516IPT8_9SPHN</name>
<gene>
    <name evidence="1" type="ORF">FMM02_02515</name>
</gene>
<dbReference type="GO" id="GO:0006788">
    <property type="term" value="P:heme oxidation"/>
    <property type="evidence" value="ECO:0007669"/>
    <property type="project" value="InterPro"/>
</dbReference>
<dbReference type="InterPro" id="IPR016053">
    <property type="entry name" value="Haem_Oase-like"/>
</dbReference>
<dbReference type="KEGG" id="sxa:FMM02_02515"/>
<dbReference type="OrthoDB" id="9149607at2"/>